<comment type="similarity">
    <text evidence="1 6">Belongs to the peptidase S8 family.</text>
</comment>
<feature type="active site" description="Charge relay system" evidence="5 6">
    <location>
        <position position="172"/>
    </location>
</feature>
<gene>
    <name evidence="8" type="ORF">H9747_15200</name>
</gene>
<keyword evidence="3 6" id="KW-0378">Hydrolase</keyword>
<dbReference type="SUPFAM" id="SSF52743">
    <property type="entry name" value="Subtilisin-like"/>
    <property type="match status" value="1"/>
</dbReference>
<dbReference type="InterPro" id="IPR034045">
    <property type="entry name" value="Pep_S8_CspA-like"/>
</dbReference>
<keyword evidence="4 6" id="KW-0720">Serine protease</keyword>
<evidence type="ECO:0000256" key="2">
    <source>
        <dbReference type="ARBA" id="ARBA00022670"/>
    </source>
</evidence>
<evidence type="ECO:0000259" key="7">
    <source>
        <dbReference type="Pfam" id="PF00082"/>
    </source>
</evidence>
<dbReference type="PRINTS" id="PR00723">
    <property type="entry name" value="SUBTILISIN"/>
</dbReference>
<dbReference type="GO" id="GO:0006508">
    <property type="term" value="P:proteolysis"/>
    <property type="evidence" value="ECO:0007669"/>
    <property type="project" value="UniProtKB-KW"/>
</dbReference>
<dbReference type="EMBL" id="DXIQ01000107">
    <property type="protein sequence ID" value="HIV40316.1"/>
    <property type="molecule type" value="Genomic_DNA"/>
</dbReference>
<dbReference type="InterPro" id="IPR015500">
    <property type="entry name" value="Peptidase_S8_subtilisin-rel"/>
</dbReference>
<dbReference type="Proteomes" id="UP000886814">
    <property type="component" value="Unassembled WGS sequence"/>
</dbReference>
<dbReference type="GO" id="GO:0004252">
    <property type="term" value="F:serine-type endopeptidase activity"/>
    <property type="evidence" value="ECO:0007669"/>
    <property type="project" value="UniProtKB-UniRule"/>
</dbReference>
<evidence type="ECO:0000256" key="3">
    <source>
        <dbReference type="ARBA" id="ARBA00022801"/>
    </source>
</evidence>
<comment type="caution">
    <text evidence="8">The sequence shown here is derived from an EMBL/GenBank/DDBJ whole genome shotgun (WGS) entry which is preliminary data.</text>
</comment>
<evidence type="ECO:0000313" key="9">
    <source>
        <dbReference type="Proteomes" id="UP000886814"/>
    </source>
</evidence>
<dbReference type="InterPro" id="IPR000209">
    <property type="entry name" value="Peptidase_S8/S53_dom"/>
</dbReference>
<evidence type="ECO:0000256" key="6">
    <source>
        <dbReference type="PROSITE-ProRule" id="PRU01240"/>
    </source>
</evidence>
<name>A0A9D1PG30_9FIRM</name>
<evidence type="ECO:0000256" key="1">
    <source>
        <dbReference type="ARBA" id="ARBA00011073"/>
    </source>
</evidence>
<feature type="domain" description="Peptidase S8/S53" evidence="7">
    <location>
        <begin position="426"/>
        <end position="550"/>
    </location>
</feature>
<sequence length="564" mass="61805">MPSIREMILSEDYADIIVPYFPCFLNQYRDQGAQVFNDYYGMIHYPLSPQSYAAYFEEGFFYTTIPKLYTLLDTVNLDASGITQVQEQPVLGLTGQNIILGFIDTGIDYTHPAFRRSDGSSRICGLWDQTVQTGTPPYDLEYGSAYTQEEIDQALEQEDPFSLIPSRDEIGHGTALAGIAAGTSLPEKDFKGAAPQAMIAMVKLKPAKEYLKTLFYVTGDAPAYQMTDIMAGIRYLLRLSEELVRPLVICLGLGTSQGDHSGDSPLDSMLSITDQFRGFIGVSAAGNEAGRAHHYYGTALNSAQYNAVEILVKEGTRGFCAELWGQPPEVYAVGFESPLGEVVQKIPPRLSYSENISFILENTRIFVSSEIIQTVSGSQLIFMRFTDPTPGSWKIRVYTGDYNSGSYHIWLPVTGFSDPDVTFLAPNPDTTITSPGNSASVITTGAYNAYNNSLYLNSSRGYTRTGQIKPDIAAPGVNVSAPAPRNRYTAITGTSAAAAITAGAGALILEWGMNRTPSRIFNNAELKTLFIRGAGRRSDHLYPNREWGYGTLDVYQIFSSLSSP</sequence>
<reference evidence="8" key="1">
    <citation type="journal article" date="2021" name="PeerJ">
        <title>Extensive microbial diversity within the chicken gut microbiome revealed by metagenomics and culture.</title>
        <authorList>
            <person name="Gilroy R."/>
            <person name="Ravi A."/>
            <person name="Getino M."/>
            <person name="Pursley I."/>
            <person name="Horton D.L."/>
            <person name="Alikhan N.F."/>
            <person name="Baker D."/>
            <person name="Gharbi K."/>
            <person name="Hall N."/>
            <person name="Watson M."/>
            <person name="Adriaenssens E.M."/>
            <person name="Foster-Nyarko E."/>
            <person name="Jarju S."/>
            <person name="Secka A."/>
            <person name="Antonio M."/>
            <person name="Oren A."/>
            <person name="Chaudhuri R.R."/>
            <person name="La Ragione R."/>
            <person name="Hildebrand F."/>
            <person name="Pallen M.J."/>
        </authorList>
    </citation>
    <scope>NUCLEOTIDE SEQUENCE</scope>
    <source>
        <strain evidence="8">CHK195-9823</strain>
    </source>
</reference>
<proteinExistence type="inferred from homology"/>
<feature type="active site" description="Charge relay system" evidence="5 6">
    <location>
        <position position="104"/>
    </location>
</feature>
<dbReference type="PANTHER" id="PTHR43806">
    <property type="entry name" value="PEPTIDASE S8"/>
    <property type="match status" value="1"/>
</dbReference>
<dbReference type="AlphaFoldDB" id="A0A9D1PG30"/>
<reference evidence="8" key="2">
    <citation type="submission" date="2021-04" db="EMBL/GenBank/DDBJ databases">
        <authorList>
            <person name="Gilroy R."/>
        </authorList>
    </citation>
    <scope>NUCLEOTIDE SEQUENCE</scope>
    <source>
        <strain evidence="8">CHK195-9823</strain>
    </source>
</reference>
<dbReference type="InterPro" id="IPR036852">
    <property type="entry name" value="Peptidase_S8/S53_dom_sf"/>
</dbReference>
<keyword evidence="2 6" id="KW-0645">Protease</keyword>
<organism evidence="8 9">
    <name type="scientific">Candidatus Blautia stercorigallinarum</name>
    <dbReference type="NCBI Taxonomy" id="2838501"/>
    <lineage>
        <taxon>Bacteria</taxon>
        <taxon>Bacillati</taxon>
        <taxon>Bacillota</taxon>
        <taxon>Clostridia</taxon>
        <taxon>Lachnospirales</taxon>
        <taxon>Lachnospiraceae</taxon>
        <taxon>Blautia</taxon>
    </lineage>
</organism>
<feature type="domain" description="Peptidase S8/S53" evidence="7">
    <location>
        <begin position="95"/>
        <end position="289"/>
    </location>
</feature>
<dbReference type="InterPro" id="IPR017310">
    <property type="entry name" value="Pept_S8A_subtilisin_clostridia"/>
</dbReference>
<dbReference type="Gene3D" id="3.40.50.200">
    <property type="entry name" value="Peptidase S8/S53 domain"/>
    <property type="match status" value="1"/>
</dbReference>
<dbReference type="CDD" id="cd07478">
    <property type="entry name" value="Peptidases_S8_CspA-like"/>
    <property type="match status" value="1"/>
</dbReference>
<dbReference type="InterPro" id="IPR050131">
    <property type="entry name" value="Peptidase_S8_subtilisin-like"/>
</dbReference>
<protein>
    <submittedName>
        <fullName evidence="8">S8 family peptidase</fullName>
    </submittedName>
</protein>
<dbReference type="PROSITE" id="PS51892">
    <property type="entry name" value="SUBTILASE"/>
    <property type="match status" value="1"/>
</dbReference>
<feature type="active site" description="Charge relay system" evidence="5 6">
    <location>
        <position position="495"/>
    </location>
</feature>
<evidence type="ECO:0000256" key="4">
    <source>
        <dbReference type="ARBA" id="ARBA00022825"/>
    </source>
</evidence>
<dbReference type="Pfam" id="PF00082">
    <property type="entry name" value="Peptidase_S8"/>
    <property type="match status" value="2"/>
</dbReference>
<evidence type="ECO:0000313" key="8">
    <source>
        <dbReference type="EMBL" id="HIV40316.1"/>
    </source>
</evidence>
<evidence type="ECO:0000256" key="5">
    <source>
        <dbReference type="PIRSR" id="PIRSR615500-1"/>
    </source>
</evidence>
<accession>A0A9D1PG30</accession>
<dbReference type="Gene3D" id="2.60.120.1290">
    <property type="match status" value="1"/>
</dbReference>
<dbReference type="PIRSF" id="PIRSF037894">
    <property type="entry name" value="Subtilisin_rel_CspABC"/>
    <property type="match status" value="1"/>
</dbReference>
<dbReference type="PANTHER" id="PTHR43806:SF11">
    <property type="entry name" value="CEREVISIN-RELATED"/>
    <property type="match status" value="1"/>
</dbReference>